<keyword evidence="1" id="KW-0378">Hydrolase</keyword>
<evidence type="ECO:0000256" key="1">
    <source>
        <dbReference type="ARBA" id="ARBA00022801"/>
    </source>
</evidence>
<dbReference type="AlphaFoldDB" id="A0A0C3FZM6"/>
<feature type="domain" description="Alpha/beta hydrolase fold-3" evidence="2">
    <location>
        <begin position="86"/>
        <end position="299"/>
    </location>
</feature>
<reference evidence="4" key="2">
    <citation type="submission" date="2015-01" db="EMBL/GenBank/DDBJ databases">
        <title>Evolutionary Origins and Diversification of the Mycorrhizal Mutualists.</title>
        <authorList>
            <consortium name="DOE Joint Genome Institute"/>
            <consortium name="Mycorrhizal Genomics Consortium"/>
            <person name="Kohler A."/>
            <person name="Kuo A."/>
            <person name="Nagy L.G."/>
            <person name="Floudas D."/>
            <person name="Copeland A."/>
            <person name="Barry K.W."/>
            <person name="Cichocki N."/>
            <person name="Veneault-Fourrey C."/>
            <person name="LaButti K."/>
            <person name="Lindquist E.A."/>
            <person name="Lipzen A."/>
            <person name="Lundell T."/>
            <person name="Morin E."/>
            <person name="Murat C."/>
            <person name="Riley R."/>
            <person name="Ohm R."/>
            <person name="Sun H."/>
            <person name="Tunlid A."/>
            <person name="Henrissat B."/>
            <person name="Grigoriev I.V."/>
            <person name="Hibbett D.S."/>
            <person name="Martin F."/>
        </authorList>
    </citation>
    <scope>NUCLEOTIDE SEQUENCE [LARGE SCALE GENOMIC DNA]</scope>
    <source>
        <strain evidence="4">F 1598</strain>
    </source>
</reference>
<dbReference type="PANTHER" id="PTHR48081:SF8">
    <property type="entry name" value="ALPHA_BETA HYDROLASE FOLD-3 DOMAIN-CONTAINING PROTEIN-RELATED"/>
    <property type="match status" value="1"/>
</dbReference>
<dbReference type="GO" id="GO:0016787">
    <property type="term" value="F:hydrolase activity"/>
    <property type="evidence" value="ECO:0007669"/>
    <property type="project" value="UniProtKB-KW"/>
</dbReference>
<dbReference type="PANTHER" id="PTHR48081">
    <property type="entry name" value="AB HYDROLASE SUPERFAMILY PROTEIN C4A8.06C"/>
    <property type="match status" value="1"/>
</dbReference>
<proteinExistence type="predicted"/>
<dbReference type="HOGENOM" id="CLU_012494_6_2_1"/>
<protein>
    <recommendedName>
        <fullName evidence="2">Alpha/beta hydrolase fold-3 domain-containing protein</fullName>
    </recommendedName>
</protein>
<dbReference type="OrthoDB" id="408631at2759"/>
<dbReference type="Gene3D" id="3.40.50.1820">
    <property type="entry name" value="alpha/beta hydrolase"/>
    <property type="match status" value="1"/>
</dbReference>
<dbReference type="InterPro" id="IPR029058">
    <property type="entry name" value="AB_hydrolase_fold"/>
</dbReference>
<dbReference type="Proteomes" id="UP000054166">
    <property type="component" value="Unassembled WGS sequence"/>
</dbReference>
<accession>A0A0C3FZM6</accession>
<dbReference type="InParanoid" id="A0A0C3FZM6"/>
<sequence length="331" mass="36358">MSAQPLHPSIIPKLDPEYVDFHNKYLAQIIPPHTIPWNPVTRNTVTMPGTSDPLNVGSTRDITLSRCKIRVFTPPCSRPSQGWPIFVFYHGGGWTYGNISSENSFSTHMCIGAECVVVSVDYRLAPENPYPAAVEDAMEVLQWVQRNGESELGVDLDRIAVGGSSSGGNLAAIVALKARTLTPPISIVSQLLIVPVIDNTASPSGELYASWQENALTAWLPPARMLWFRNNYLPNTEDRIKWDSSPIFAPDHLFAQAPKAWIAVTEMDILRDEGIAYGKKLQQAGVTVEIRVYEKVPHPTMALDELLSVLKVGKQLVTDASQVLGQAFGAL</sequence>
<organism evidence="3 4">
    <name type="scientific">Piloderma croceum (strain F 1598)</name>
    <dbReference type="NCBI Taxonomy" id="765440"/>
    <lineage>
        <taxon>Eukaryota</taxon>
        <taxon>Fungi</taxon>
        <taxon>Dikarya</taxon>
        <taxon>Basidiomycota</taxon>
        <taxon>Agaricomycotina</taxon>
        <taxon>Agaricomycetes</taxon>
        <taxon>Agaricomycetidae</taxon>
        <taxon>Atheliales</taxon>
        <taxon>Atheliaceae</taxon>
        <taxon>Piloderma</taxon>
    </lineage>
</organism>
<dbReference type="EMBL" id="KN832985">
    <property type="protein sequence ID" value="KIM85159.1"/>
    <property type="molecule type" value="Genomic_DNA"/>
</dbReference>
<evidence type="ECO:0000259" key="2">
    <source>
        <dbReference type="Pfam" id="PF07859"/>
    </source>
</evidence>
<dbReference type="SUPFAM" id="SSF53474">
    <property type="entry name" value="alpha/beta-Hydrolases"/>
    <property type="match status" value="1"/>
</dbReference>
<dbReference type="FunCoup" id="A0A0C3FZM6">
    <property type="interactions" value="74"/>
</dbReference>
<dbReference type="Pfam" id="PF07859">
    <property type="entry name" value="Abhydrolase_3"/>
    <property type="match status" value="1"/>
</dbReference>
<gene>
    <name evidence="3" type="ORF">PILCRDRAFT_96351</name>
</gene>
<name>A0A0C3FZM6_PILCF</name>
<evidence type="ECO:0000313" key="3">
    <source>
        <dbReference type="EMBL" id="KIM85159.1"/>
    </source>
</evidence>
<dbReference type="InterPro" id="IPR050300">
    <property type="entry name" value="GDXG_lipolytic_enzyme"/>
</dbReference>
<dbReference type="InterPro" id="IPR013094">
    <property type="entry name" value="AB_hydrolase_3"/>
</dbReference>
<dbReference type="STRING" id="765440.A0A0C3FZM6"/>
<reference evidence="3 4" key="1">
    <citation type="submission" date="2014-04" db="EMBL/GenBank/DDBJ databases">
        <authorList>
            <consortium name="DOE Joint Genome Institute"/>
            <person name="Kuo A."/>
            <person name="Tarkka M."/>
            <person name="Buscot F."/>
            <person name="Kohler A."/>
            <person name="Nagy L.G."/>
            <person name="Floudas D."/>
            <person name="Copeland A."/>
            <person name="Barry K.W."/>
            <person name="Cichocki N."/>
            <person name="Veneault-Fourrey C."/>
            <person name="LaButti K."/>
            <person name="Lindquist E.A."/>
            <person name="Lipzen A."/>
            <person name="Lundell T."/>
            <person name="Morin E."/>
            <person name="Murat C."/>
            <person name="Sun H."/>
            <person name="Tunlid A."/>
            <person name="Henrissat B."/>
            <person name="Grigoriev I.V."/>
            <person name="Hibbett D.S."/>
            <person name="Martin F."/>
            <person name="Nordberg H.P."/>
            <person name="Cantor M.N."/>
            <person name="Hua S.X."/>
        </authorList>
    </citation>
    <scope>NUCLEOTIDE SEQUENCE [LARGE SCALE GENOMIC DNA]</scope>
    <source>
        <strain evidence="3 4">F 1598</strain>
    </source>
</reference>
<keyword evidence="4" id="KW-1185">Reference proteome</keyword>
<evidence type="ECO:0000313" key="4">
    <source>
        <dbReference type="Proteomes" id="UP000054166"/>
    </source>
</evidence>